<dbReference type="Proteomes" id="UP000018936">
    <property type="component" value="Unassembled WGS sequence"/>
</dbReference>
<reference evidence="1 2" key="1">
    <citation type="journal article" date="2013" name="Proc. Natl. Acad. Sci. U.S.A.">
        <title>The king cobra genome reveals dynamic gene evolution and adaptation in the snake venom system.</title>
        <authorList>
            <person name="Vonk F.J."/>
            <person name="Casewell N.R."/>
            <person name="Henkel C.V."/>
            <person name="Heimberg A.M."/>
            <person name="Jansen H.J."/>
            <person name="McCleary R.J."/>
            <person name="Kerkkamp H.M."/>
            <person name="Vos R.A."/>
            <person name="Guerreiro I."/>
            <person name="Calvete J.J."/>
            <person name="Wuster W."/>
            <person name="Woods A.E."/>
            <person name="Logan J.M."/>
            <person name="Harrison R.A."/>
            <person name="Castoe T.A."/>
            <person name="de Koning A.P."/>
            <person name="Pollock D.D."/>
            <person name="Yandell M."/>
            <person name="Calderon D."/>
            <person name="Renjifo C."/>
            <person name="Currier R.B."/>
            <person name="Salgado D."/>
            <person name="Pla D."/>
            <person name="Sanz L."/>
            <person name="Hyder A.S."/>
            <person name="Ribeiro J.M."/>
            <person name="Arntzen J.W."/>
            <person name="van den Thillart G.E."/>
            <person name="Boetzer M."/>
            <person name="Pirovano W."/>
            <person name="Dirks R.P."/>
            <person name="Spaink H.P."/>
            <person name="Duboule D."/>
            <person name="McGlinn E."/>
            <person name="Kini R.M."/>
            <person name="Richardson M.K."/>
        </authorList>
    </citation>
    <scope>NUCLEOTIDE SEQUENCE</scope>
    <source>
        <tissue evidence="1">Blood</tissue>
    </source>
</reference>
<organism evidence="1 2">
    <name type="scientific">Ophiophagus hannah</name>
    <name type="common">King cobra</name>
    <name type="synonym">Naja hannah</name>
    <dbReference type="NCBI Taxonomy" id="8665"/>
    <lineage>
        <taxon>Eukaryota</taxon>
        <taxon>Metazoa</taxon>
        <taxon>Chordata</taxon>
        <taxon>Craniata</taxon>
        <taxon>Vertebrata</taxon>
        <taxon>Euteleostomi</taxon>
        <taxon>Lepidosauria</taxon>
        <taxon>Squamata</taxon>
        <taxon>Bifurcata</taxon>
        <taxon>Unidentata</taxon>
        <taxon>Episquamata</taxon>
        <taxon>Toxicofera</taxon>
        <taxon>Serpentes</taxon>
        <taxon>Colubroidea</taxon>
        <taxon>Elapidae</taxon>
        <taxon>Elapinae</taxon>
        <taxon>Ophiophagus</taxon>
    </lineage>
</organism>
<accession>V8NNS1</accession>
<dbReference type="EMBL" id="AZIM01002664">
    <property type="protein sequence ID" value="ETE63596.1"/>
    <property type="molecule type" value="Genomic_DNA"/>
</dbReference>
<gene>
    <name evidence="1" type="ORF">L345_10642</name>
</gene>
<comment type="caution">
    <text evidence="1">The sequence shown here is derived from an EMBL/GenBank/DDBJ whole genome shotgun (WGS) entry which is preliminary data.</text>
</comment>
<evidence type="ECO:0000313" key="2">
    <source>
        <dbReference type="Proteomes" id="UP000018936"/>
    </source>
</evidence>
<keyword evidence="2" id="KW-1185">Reference proteome</keyword>
<sequence length="22" mass="2638">MNISIRRNSWKSVWKGKSSCRN</sequence>
<evidence type="ECO:0000313" key="1">
    <source>
        <dbReference type="EMBL" id="ETE63596.1"/>
    </source>
</evidence>
<protein>
    <submittedName>
        <fullName evidence="1">Uncharacterized protein</fullName>
    </submittedName>
</protein>
<dbReference type="AlphaFoldDB" id="V8NNS1"/>
<name>V8NNS1_OPHHA</name>
<proteinExistence type="predicted"/>